<proteinExistence type="predicted"/>
<dbReference type="EMBL" id="JBBPFD010000019">
    <property type="protein sequence ID" value="KAK7886717.1"/>
    <property type="molecule type" value="Genomic_DNA"/>
</dbReference>
<evidence type="ECO:0000313" key="2">
    <source>
        <dbReference type="Proteomes" id="UP001460270"/>
    </source>
</evidence>
<gene>
    <name evidence="1" type="ORF">WMY93_026338</name>
</gene>
<organism evidence="1 2">
    <name type="scientific">Mugilogobius chulae</name>
    <name type="common">yellowstripe goby</name>
    <dbReference type="NCBI Taxonomy" id="88201"/>
    <lineage>
        <taxon>Eukaryota</taxon>
        <taxon>Metazoa</taxon>
        <taxon>Chordata</taxon>
        <taxon>Craniata</taxon>
        <taxon>Vertebrata</taxon>
        <taxon>Euteleostomi</taxon>
        <taxon>Actinopterygii</taxon>
        <taxon>Neopterygii</taxon>
        <taxon>Teleostei</taxon>
        <taxon>Neoteleostei</taxon>
        <taxon>Acanthomorphata</taxon>
        <taxon>Gobiaria</taxon>
        <taxon>Gobiiformes</taxon>
        <taxon>Gobioidei</taxon>
        <taxon>Gobiidae</taxon>
        <taxon>Gobionellinae</taxon>
        <taxon>Mugilogobius</taxon>
    </lineage>
</organism>
<accession>A0AAW0N3X5</accession>
<name>A0AAW0N3X5_9GOBI</name>
<sequence length="81" mass="8894">MQRETGFEEEEDGGGDLELKWTLAQRMRKMWNGPYYNSSAQLHSGSQSGAAYSGISTLLSPTHSLLVQLGQHLGKRVGSLL</sequence>
<comment type="caution">
    <text evidence="1">The sequence shown here is derived from an EMBL/GenBank/DDBJ whole genome shotgun (WGS) entry which is preliminary data.</text>
</comment>
<dbReference type="AlphaFoldDB" id="A0AAW0N3X5"/>
<protein>
    <submittedName>
        <fullName evidence="1">Uncharacterized protein</fullName>
    </submittedName>
</protein>
<reference evidence="2" key="1">
    <citation type="submission" date="2024-04" db="EMBL/GenBank/DDBJ databases">
        <title>Salinicola lusitanus LLJ914,a marine bacterium isolated from the Okinawa Trough.</title>
        <authorList>
            <person name="Li J."/>
        </authorList>
    </citation>
    <scope>NUCLEOTIDE SEQUENCE [LARGE SCALE GENOMIC DNA]</scope>
</reference>
<dbReference type="Proteomes" id="UP001460270">
    <property type="component" value="Unassembled WGS sequence"/>
</dbReference>
<evidence type="ECO:0000313" key="1">
    <source>
        <dbReference type="EMBL" id="KAK7886717.1"/>
    </source>
</evidence>
<keyword evidence="2" id="KW-1185">Reference proteome</keyword>